<evidence type="ECO:0000256" key="1">
    <source>
        <dbReference type="SAM" id="MobiDB-lite"/>
    </source>
</evidence>
<sequence length="1339" mass="151343">MSTPKFIEGPNTVQTSLYGYDRNKKVQLNNLRGRPIVVLRSDTVNSEGQRTPSGSRTPRKWIDRSNQIPAPISNKTMYPSYAHFHHQYSAPTGTANQNQTSPKRTTATATATATAPPSPKMSPEDEIAAKKVFEKLSITTLSPTGSNVSTDITLLELTPKISSKSFVTKSTLICVPFTPSESDTTTSSSPVDEAYLVDTPRSLSNSRRTSMSCADEEANESLCENDEEKVVGHTCSDELQCTIFRKGVCSNDEDERKIVLQWYDDLIQWRHDIVTKRRFGPPRCHPPPLTVTMIGASRAQRANPFQRIGDVHPFAMEAMDHARRKADARRSHHLIPANLPLPPPHEFMANAKCMEPHLFVEYCYQLTAAAYVDTGLNPPNRRPPIPPRVEPIPEQVCRESICSSASEISSDGEYSDDSDGTKKERLRQKMERHTRVIALQETKRKEGEWVLSSGAELICTRREAREGGLAFWIHKDWLDSLVETKRESDRISTASFDFHGSHLHVINVYAPTSAANETQSDKFYKDLKKVYTRLSKWDSSIIICGDFNAVVGCSSDDLPFVGGHGTGQRSDNGDRLVNFAFSSRVSILNTIYPKRPNRKWTWISPNGKTKNEIDFILTNRREIAVDCEVYCDYLNCSDHRLLRARFRSTAKKEKSRKFAKAKRAGGERSWDPVRFKNTITEMLTENPPTCYEELTESIRSAASTATHATHQLSRISEATKKMMMSRFQMIHAGQTKNADLAKINNEVRRSLENDLDKWREVKSLEAAVKGRSLKKTKRALTLKSSPFTNLERPDGSTTYNRPEIRKLVLTHFSNLYAATTREPQSRYNHPDEPEILQHEVEHAIVTSKTNISPGPDQITMLQLKLGIESIAPHLTAALNQVLTNGRTPEDWKTVKISLLPKTTKPKKVKDYRPVALSSIVSKLFTKILTRRITAKSEDYLEESQAGFRRGRGCADNIQVVAQMWEKCTEFKIPLVAVFLDFTCAFDNVNWTKISQVLNNLQIGRNVIRALNNSNSSAIGELNVLNKKMRFKIKRGVRQGDSSSPLLFALALQAILDELDPAPCEDDKTGIDINGESIHRLEFADDVVLFASSVKEAEDRANRIAMGCPKYGLNINPSKTQILMNKYVTRSDIDILNTRIEISQKVKYLGRTFADDGSLTEEVARRIRAGWAAFNAIRRELLQSPQKTRIRLLTTTVIPAMTYGCETWTSKEADTKRLQRAVSNMFEIAGCDPPDMEKQVLRRKLKWAGHVSRMKYDRWAKIVSEWDPRGSARPRGRPPKRWADDIKDSIKIFIHNEALRGNLGHGRRRIGTLEARRAWSTVGRDRVTWRSLVRSIQDGN</sequence>
<name>A0A8R1DVQ7_CAEJA</name>
<dbReference type="SUPFAM" id="SSF56219">
    <property type="entry name" value="DNase I-like"/>
    <property type="match status" value="1"/>
</dbReference>
<dbReference type="PANTHER" id="PTHR47027">
    <property type="entry name" value="REVERSE TRANSCRIPTASE DOMAIN-CONTAINING PROTEIN"/>
    <property type="match status" value="1"/>
</dbReference>
<reference evidence="4" key="1">
    <citation type="submission" date="2010-08" db="EMBL/GenBank/DDBJ databases">
        <authorList>
            <consortium name="Caenorhabditis japonica Sequencing Consortium"/>
            <person name="Wilson R.K."/>
        </authorList>
    </citation>
    <scope>NUCLEOTIDE SEQUENCE [LARGE SCALE GENOMIC DNA]</scope>
    <source>
        <strain evidence="4">DF5081</strain>
    </source>
</reference>
<dbReference type="CDD" id="cd01650">
    <property type="entry name" value="RT_nLTR_like"/>
    <property type="match status" value="1"/>
</dbReference>
<dbReference type="GO" id="GO:0003824">
    <property type="term" value="F:catalytic activity"/>
    <property type="evidence" value="ECO:0007669"/>
    <property type="project" value="InterPro"/>
</dbReference>
<dbReference type="InterPro" id="IPR005135">
    <property type="entry name" value="Endo/exonuclease/phosphatase"/>
</dbReference>
<dbReference type="Proteomes" id="UP000005237">
    <property type="component" value="Unassembled WGS sequence"/>
</dbReference>
<keyword evidence="4" id="KW-1185">Reference proteome</keyword>
<reference evidence="3" key="2">
    <citation type="submission" date="2022-06" db="UniProtKB">
        <authorList>
            <consortium name="EnsemblMetazoa"/>
        </authorList>
    </citation>
    <scope>IDENTIFICATION</scope>
    <source>
        <strain evidence="3">DF5081</strain>
    </source>
</reference>
<feature type="compositionally biased region" description="Polar residues" evidence="1">
    <location>
        <begin position="42"/>
        <end position="56"/>
    </location>
</feature>
<feature type="region of interest" description="Disordered" evidence="1">
    <location>
        <begin position="88"/>
        <end position="123"/>
    </location>
</feature>
<dbReference type="PROSITE" id="PS50878">
    <property type="entry name" value="RT_POL"/>
    <property type="match status" value="1"/>
</dbReference>
<dbReference type="Pfam" id="PF00078">
    <property type="entry name" value="RVT_1"/>
    <property type="match status" value="1"/>
</dbReference>
<evidence type="ECO:0000259" key="2">
    <source>
        <dbReference type="PROSITE" id="PS50878"/>
    </source>
</evidence>
<dbReference type="Pfam" id="PF03372">
    <property type="entry name" value="Exo_endo_phos"/>
    <property type="match status" value="1"/>
</dbReference>
<feature type="region of interest" description="Disordered" evidence="1">
    <location>
        <begin position="42"/>
        <end position="65"/>
    </location>
</feature>
<feature type="compositionally biased region" description="Low complexity" evidence="1">
    <location>
        <begin position="105"/>
        <end position="115"/>
    </location>
</feature>
<feature type="domain" description="Reverse transcriptase" evidence="2">
    <location>
        <begin position="880"/>
        <end position="1152"/>
    </location>
</feature>
<dbReference type="InterPro" id="IPR043502">
    <property type="entry name" value="DNA/RNA_pol_sf"/>
</dbReference>
<proteinExistence type="predicted"/>
<dbReference type="InterPro" id="IPR000477">
    <property type="entry name" value="RT_dom"/>
</dbReference>
<dbReference type="EnsemblMetazoa" id="CJA12105.1">
    <property type="protein sequence ID" value="CJA12105.1"/>
    <property type="gene ID" value="WBGene00131309"/>
</dbReference>
<feature type="region of interest" description="Disordered" evidence="1">
    <location>
        <begin position="404"/>
        <end position="423"/>
    </location>
</feature>
<dbReference type="CDD" id="cd09076">
    <property type="entry name" value="L1-EN"/>
    <property type="match status" value="1"/>
</dbReference>
<dbReference type="SUPFAM" id="SSF56672">
    <property type="entry name" value="DNA/RNA polymerases"/>
    <property type="match status" value="1"/>
</dbReference>
<dbReference type="InterPro" id="IPR036691">
    <property type="entry name" value="Endo/exonu/phosph_ase_sf"/>
</dbReference>
<feature type="compositionally biased region" description="Polar residues" evidence="1">
    <location>
        <begin position="89"/>
        <end position="104"/>
    </location>
</feature>
<evidence type="ECO:0000313" key="4">
    <source>
        <dbReference type="Proteomes" id="UP000005237"/>
    </source>
</evidence>
<organism evidence="3 4">
    <name type="scientific">Caenorhabditis japonica</name>
    <dbReference type="NCBI Taxonomy" id="281687"/>
    <lineage>
        <taxon>Eukaryota</taxon>
        <taxon>Metazoa</taxon>
        <taxon>Ecdysozoa</taxon>
        <taxon>Nematoda</taxon>
        <taxon>Chromadorea</taxon>
        <taxon>Rhabditida</taxon>
        <taxon>Rhabditina</taxon>
        <taxon>Rhabditomorpha</taxon>
        <taxon>Rhabditoidea</taxon>
        <taxon>Rhabditidae</taxon>
        <taxon>Peloderinae</taxon>
        <taxon>Caenorhabditis</taxon>
    </lineage>
</organism>
<dbReference type="Gene3D" id="3.60.10.10">
    <property type="entry name" value="Endonuclease/exonuclease/phosphatase"/>
    <property type="match status" value="1"/>
</dbReference>
<accession>A0A8R1DVQ7</accession>
<evidence type="ECO:0000313" key="3">
    <source>
        <dbReference type="EnsemblMetazoa" id="CJA12105.1"/>
    </source>
</evidence>
<protein>
    <submittedName>
        <fullName evidence="3">Reverse transcriptase domain-containing protein</fullName>
    </submittedName>
</protein>
<dbReference type="PANTHER" id="PTHR47027:SF20">
    <property type="entry name" value="REVERSE TRANSCRIPTASE-LIKE PROTEIN WITH RNA-DIRECTED DNA POLYMERASE DOMAIN"/>
    <property type="match status" value="1"/>
</dbReference>